<proteinExistence type="predicted"/>
<evidence type="ECO:0000313" key="2">
    <source>
        <dbReference type="EMBL" id="TCD13123.1"/>
    </source>
</evidence>
<feature type="chain" id="PRO_5020887584" description="Secreted protein" evidence="1">
    <location>
        <begin position="28"/>
        <end position="138"/>
    </location>
</feature>
<sequence length="138" mass="14477">MRPFTNHLLVLSSALSLILAFNSYARATGDILCTATDGSGASINIGIGRLPVLAIISATATDGAETWSTSASGSERPFIVGQGFMDDRQVLVDFTDPNVEGIVVSLRLFQSSGDKSFAEAGVLSFEDVSVFPVQCENG</sequence>
<name>A0A4R0PD40_9HYPH</name>
<organism evidence="2 3">
    <name type="scientific">Oricola cellulosilytica</name>
    <dbReference type="NCBI Taxonomy" id="1429082"/>
    <lineage>
        <taxon>Bacteria</taxon>
        <taxon>Pseudomonadati</taxon>
        <taxon>Pseudomonadota</taxon>
        <taxon>Alphaproteobacteria</taxon>
        <taxon>Hyphomicrobiales</taxon>
        <taxon>Ahrensiaceae</taxon>
        <taxon>Oricola</taxon>
    </lineage>
</organism>
<feature type="signal peptide" evidence="1">
    <location>
        <begin position="1"/>
        <end position="27"/>
    </location>
</feature>
<dbReference type="AlphaFoldDB" id="A0A4R0PD40"/>
<dbReference type="EMBL" id="SJST01000006">
    <property type="protein sequence ID" value="TCD13123.1"/>
    <property type="molecule type" value="Genomic_DNA"/>
</dbReference>
<evidence type="ECO:0000256" key="1">
    <source>
        <dbReference type="SAM" id="SignalP"/>
    </source>
</evidence>
<keyword evidence="1" id="KW-0732">Signal</keyword>
<accession>A0A4R0PD40</accession>
<reference evidence="2 3" key="1">
    <citation type="journal article" date="2015" name="Antonie Van Leeuwenhoek">
        <title>Oricola cellulosilytica gen. nov., sp. nov., a cellulose-degrading bacterium of the family Phyllobacteriaceae isolated from surface seashore water, and emended descriptions of Mesorhizobium loti and Phyllobacterium myrsinacearum.</title>
        <authorList>
            <person name="Hameed A."/>
            <person name="Shahina M."/>
            <person name="Lai W.A."/>
            <person name="Lin S.Y."/>
            <person name="Young L.S."/>
            <person name="Liu Y.C."/>
            <person name="Hsu Y.H."/>
            <person name="Young C.C."/>
        </authorList>
    </citation>
    <scope>NUCLEOTIDE SEQUENCE [LARGE SCALE GENOMIC DNA]</scope>
    <source>
        <strain evidence="2 3">KCTC 52183</strain>
    </source>
</reference>
<dbReference type="RefSeq" id="WP_131570019.1">
    <property type="nucleotide sequence ID" value="NZ_JAINFK010000005.1"/>
</dbReference>
<evidence type="ECO:0000313" key="3">
    <source>
        <dbReference type="Proteomes" id="UP000291301"/>
    </source>
</evidence>
<comment type="caution">
    <text evidence="2">The sequence shown here is derived from an EMBL/GenBank/DDBJ whole genome shotgun (WGS) entry which is preliminary data.</text>
</comment>
<evidence type="ECO:0008006" key="4">
    <source>
        <dbReference type="Google" id="ProtNLM"/>
    </source>
</evidence>
<gene>
    <name evidence="2" type="ORF">E0D97_14030</name>
</gene>
<dbReference type="Proteomes" id="UP000291301">
    <property type="component" value="Unassembled WGS sequence"/>
</dbReference>
<protein>
    <recommendedName>
        <fullName evidence="4">Secreted protein</fullName>
    </recommendedName>
</protein>
<dbReference type="OrthoDB" id="8085496at2"/>
<keyword evidence="3" id="KW-1185">Reference proteome</keyword>